<dbReference type="InterPro" id="IPR025986">
    <property type="entry name" value="RPAP3-like_C"/>
</dbReference>
<sequence>MGGREDELYLESLKSVGSSKQLSGSSRVDFGIVKDEENEKRAKSKLEFVSDLKRGVFVDRGNDAFKRRDWKLALDLYSREFLSDSVFGDADIEMQLVDLRARSNAAQCSIKLKEYENAERLARIALERIKKYCSPDTTTDAFLIKLYYRRAFALVELGQLELAMTLIEQILKVDQKNEDAKSLYKRATEILRQSERNIPLQGAENINSVQVASVENEVRKYSKPARNGTEFEMEWSRVCAISREARRDMMYNVYGIPGISLRNLLTETVMSSDLVMQLTETIADVTEKYPSCIEWALKAWLELSEAPRFAIILMFLEPAELISLKASLDCVSDKLLLDENVRERYDSIVAQFLIKRKQHQL</sequence>
<dbReference type="GO" id="GO:0101031">
    <property type="term" value="C:protein folding chaperone complex"/>
    <property type="evidence" value="ECO:0007669"/>
    <property type="project" value="TreeGrafter"/>
</dbReference>
<dbReference type="Pfam" id="PF13877">
    <property type="entry name" value="RPAP3_C"/>
    <property type="match status" value="1"/>
</dbReference>
<dbReference type="Gene3D" id="1.25.40.10">
    <property type="entry name" value="Tetratricopeptide repeat domain"/>
    <property type="match status" value="1"/>
</dbReference>
<dbReference type="InterPro" id="IPR011990">
    <property type="entry name" value="TPR-like_helical_dom_sf"/>
</dbReference>
<dbReference type="PANTHER" id="PTHR46423">
    <property type="entry name" value="RNA POLYMERASE II-ASSOCIATED PROTEIN 3"/>
    <property type="match status" value="1"/>
</dbReference>
<dbReference type="InterPro" id="IPR051966">
    <property type="entry name" value="RPAP3"/>
</dbReference>
<accession>A0A7S0ZGN3</accession>
<keyword evidence="1" id="KW-0677">Repeat</keyword>
<dbReference type="SMART" id="SM00028">
    <property type="entry name" value="TPR"/>
    <property type="match status" value="2"/>
</dbReference>
<reference evidence="6" key="1">
    <citation type="submission" date="2021-01" db="EMBL/GenBank/DDBJ databases">
        <authorList>
            <person name="Corre E."/>
            <person name="Pelletier E."/>
            <person name="Niang G."/>
            <person name="Scheremetjew M."/>
            <person name="Finn R."/>
            <person name="Kale V."/>
            <person name="Holt S."/>
            <person name="Cochrane G."/>
            <person name="Meng A."/>
            <person name="Brown T."/>
            <person name="Cohen L."/>
        </authorList>
    </citation>
    <scope>NUCLEOTIDE SEQUENCE</scope>
    <source>
        <strain evidence="6">CCMP3278</strain>
    </source>
</reference>
<proteinExistence type="inferred from homology"/>
<dbReference type="InterPro" id="IPR019734">
    <property type="entry name" value="TPR_rpt"/>
</dbReference>
<dbReference type="AlphaFoldDB" id="A0A7S0ZGN3"/>
<dbReference type="PANTHER" id="PTHR46423:SF1">
    <property type="entry name" value="RNA POLYMERASE II-ASSOCIATED PROTEIN 3"/>
    <property type="match status" value="1"/>
</dbReference>
<dbReference type="SUPFAM" id="SSF48452">
    <property type="entry name" value="TPR-like"/>
    <property type="match status" value="1"/>
</dbReference>
<evidence type="ECO:0000259" key="5">
    <source>
        <dbReference type="Pfam" id="PF13877"/>
    </source>
</evidence>
<evidence type="ECO:0000256" key="4">
    <source>
        <dbReference type="ARBA" id="ARBA00040133"/>
    </source>
</evidence>
<comment type="similarity">
    <text evidence="3">Belongs to the RPAP3 family.</text>
</comment>
<keyword evidence="2" id="KW-0802">TPR repeat</keyword>
<evidence type="ECO:0000256" key="2">
    <source>
        <dbReference type="ARBA" id="ARBA00022803"/>
    </source>
</evidence>
<feature type="domain" description="RNA-polymerase II-associated protein 3-like C-terminal" evidence="5">
    <location>
        <begin position="225"/>
        <end position="320"/>
    </location>
</feature>
<gene>
    <name evidence="6" type="ORF">TOLI1172_LOCUS5620</name>
</gene>
<evidence type="ECO:0000256" key="1">
    <source>
        <dbReference type="ARBA" id="ARBA00022737"/>
    </source>
</evidence>
<protein>
    <recommendedName>
        <fullName evidence="4">RNA polymerase II-associated protein 3</fullName>
    </recommendedName>
</protein>
<evidence type="ECO:0000313" key="6">
    <source>
        <dbReference type="EMBL" id="CAD8821225.1"/>
    </source>
</evidence>
<name>A0A7S0ZGN3_9RHOD</name>
<dbReference type="EMBL" id="HBFP01007837">
    <property type="protein sequence ID" value="CAD8821225.1"/>
    <property type="molecule type" value="Transcribed_RNA"/>
</dbReference>
<evidence type="ECO:0000256" key="3">
    <source>
        <dbReference type="ARBA" id="ARBA00038275"/>
    </source>
</evidence>
<organism evidence="6">
    <name type="scientific">Timspurckia oligopyrenoides</name>
    <dbReference type="NCBI Taxonomy" id="708627"/>
    <lineage>
        <taxon>Eukaryota</taxon>
        <taxon>Rhodophyta</taxon>
        <taxon>Bangiophyceae</taxon>
        <taxon>Porphyridiales</taxon>
        <taxon>Porphyridiaceae</taxon>
        <taxon>Timspurckia</taxon>
    </lineage>
</organism>